<reference evidence="2" key="1">
    <citation type="journal article" date="2023" name="Mol. Phylogenet. Evol.">
        <title>Genome-scale phylogeny and comparative genomics of the fungal order Sordariales.</title>
        <authorList>
            <person name="Hensen N."/>
            <person name="Bonometti L."/>
            <person name="Westerberg I."/>
            <person name="Brannstrom I.O."/>
            <person name="Guillou S."/>
            <person name="Cros-Aarteil S."/>
            <person name="Calhoun S."/>
            <person name="Haridas S."/>
            <person name="Kuo A."/>
            <person name="Mondo S."/>
            <person name="Pangilinan J."/>
            <person name="Riley R."/>
            <person name="LaButti K."/>
            <person name="Andreopoulos B."/>
            <person name="Lipzen A."/>
            <person name="Chen C."/>
            <person name="Yan M."/>
            <person name="Daum C."/>
            <person name="Ng V."/>
            <person name="Clum A."/>
            <person name="Steindorff A."/>
            <person name="Ohm R.A."/>
            <person name="Martin F."/>
            <person name="Silar P."/>
            <person name="Natvig D.O."/>
            <person name="Lalanne C."/>
            <person name="Gautier V."/>
            <person name="Ament-Velasquez S.L."/>
            <person name="Kruys A."/>
            <person name="Hutchinson M.I."/>
            <person name="Powell A.J."/>
            <person name="Barry K."/>
            <person name="Miller A.N."/>
            <person name="Grigoriev I.V."/>
            <person name="Debuchy R."/>
            <person name="Gladieux P."/>
            <person name="Hiltunen Thoren M."/>
            <person name="Johannesson H."/>
        </authorList>
    </citation>
    <scope>NUCLEOTIDE SEQUENCE</scope>
    <source>
        <strain evidence="2">CBS 118394</strain>
    </source>
</reference>
<organism evidence="2 3">
    <name type="scientific">Apodospora peruviana</name>
    <dbReference type="NCBI Taxonomy" id="516989"/>
    <lineage>
        <taxon>Eukaryota</taxon>
        <taxon>Fungi</taxon>
        <taxon>Dikarya</taxon>
        <taxon>Ascomycota</taxon>
        <taxon>Pezizomycotina</taxon>
        <taxon>Sordariomycetes</taxon>
        <taxon>Sordariomycetidae</taxon>
        <taxon>Sordariales</taxon>
        <taxon>Lasiosphaeriaceae</taxon>
        <taxon>Apodospora</taxon>
    </lineage>
</organism>
<feature type="compositionally biased region" description="Acidic residues" evidence="1">
    <location>
        <begin position="251"/>
        <end position="262"/>
    </location>
</feature>
<dbReference type="EMBL" id="JAUEDM010000004">
    <property type="protein sequence ID" value="KAK3318341.1"/>
    <property type="molecule type" value="Genomic_DNA"/>
</dbReference>
<evidence type="ECO:0000256" key="1">
    <source>
        <dbReference type="SAM" id="MobiDB-lite"/>
    </source>
</evidence>
<accession>A0AAE0I4N4</accession>
<proteinExistence type="predicted"/>
<gene>
    <name evidence="2" type="ORF">B0H66DRAFT_556869</name>
</gene>
<evidence type="ECO:0000313" key="2">
    <source>
        <dbReference type="EMBL" id="KAK3318341.1"/>
    </source>
</evidence>
<protein>
    <submittedName>
        <fullName evidence="2">Uncharacterized protein</fullName>
    </submittedName>
</protein>
<feature type="compositionally biased region" description="Basic residues" evidence="1">
    <location>
        <begin position="1"/>
        <end position="13"/>
    </location>
</feature>
<dbReference type="InterPro" id="IPR053029">
    <property type="entry name" value="RNA_pol_I-specific_init_factor"/>
</dbReference>
<feature type="region of interest" description="Disordered" evidence="1">
    <location>
        <begin position="211"/>
        <end position="262"/>
    </location>
</feature>
<dbReference type="PANTHER" id="PTHR28244">
    <property type="entry name" value="RNA POLYMERASE I-SPECIFIC TRANSCRIPTION INITIATION FACTOR RRN11"/>
    <property type="match status" value="1"/>
</dbReference>
<name>A0AAE0I4N4_9PEZI</name>
<feature type="region of interest" description="Disordered" evidence="1">
    <location>
        <begin position="59"/>
        <end position="95"/>
    </location>
</feature>
<feature type="compositionally biased region" description="Basic residues" evidence="1">
    <location>
        <begin position="218"/>
        <end position="227"/>
    </location>
</feature>
<sequence length="541" mass="61027">MVPPKNRRKRKRLSFSDPLEGSSSAGVGAFSATVINPHSYTPSTLKNFAAAGLDENARLPSKAYPGFPHRPLPPRRPDARSDAGQGQDDEWLSDDDERSLIVDEDIIEGDHQDDGSDETATAATLDAEQEARLAEKRKQHKTVSVRTRDGYDVHVGGLTATIERCLAEGDIATAKRAFGLLVRSKIYGRDKVDLRYKGYWKLGAEILVREGEGERNSQRKKGKKKRQQQQPYERGYDADDLSLPLSGGSEQTDDEEQEDEYANYERERAHAATNLAKIRAYLEALIESYPWAPSHPKMASALTFYPALFQLEVDSVYSEHQRGLEVLENRRRFGGGGGVGEDDENEQQHSDNNGHHLGMMDDMDIDHDDADKSSEGHYSSRSRRRSRIDRPKDRLRQHALTRLSDIAERMDYVMEDRPFSSDYTLLSLRAAVALCVSELRMPKIKQEGVGQQHEEEDDSPLLAEARRLRKEDRERAKRILLHMKEVIRTGDGLDVEDEVTLERLMDSDDEDAGSERSGGTHSGEALPMYLSLPMFLSLPHR</sequence>
<evidence type="ECO:0000313" key="3">
    <source>
        <dbReference type="Proteomes" id="UP001283341"/>
    </source>
</evidence>
<dbReference type="GO" id="GO:0070860">
    <property type="term" value="C:RNA polymerase I core factor complex"/>
    <property type="evidence" value="ECO:0007669"/>
    <property type="project" value="TreeGrafter"/>
</dbReference>
<dbReference type="GO" id="GO:0042790">
    <property type="term" value="P:nucleolar large rRNA transcription by RNA polymerase I"/>
    <property type="evidence" value="ECO:0007669"/>
    <property type="project" value="TreeGrafter"/>
</dbReference>
<dbReference type="Proteomes" id="UP001283341">
    <property type="component" value="Unassembled WGS sequence"/>
</dbReference>
<dbReference type="GO" id="GO:0001164">
    <property type="term" value="F:RNA polymerase I core promoter sequence-specific DNA binding"/>
    <property type="evidence" value="ECO:0007669"/>
    <property type="project" value="TreeGrafter"/>
</dbReference>
<dbReference type="AlphaFoldDB" id="A0AAE0I4N4"/>
<feature type="region of interest" description="Disordered" evidence="1">
    <location>
        <begin position="1"/>
        <end position="26"/>
    </location>
</feature>
<feature type="region of interest" description="Disordered" evidence="1">
    <location>
        <begin position="328"/>
        <end position="396"/>
    </location>
</feature>
<keyword evidence="3" id="KW-1185">Reference proteome</keyword>
<comment type="caution">
    <text evidence="2">The sequence shown here is derived from an EMBL/GenBank/DDBJ whole genome shotgun (WGS) entry which is preliminary data.</text>
</comment>
<feature type="region of interest" description="Disordered" evidence="1">
    <location>
        <begin position="505"/>
        <end position="525"/>
    </location>
</feature>
<reference evidence="2" key="2">
    <citation type="submission" date="2023-06" db="EMBL/GenBank/DDBJ databases">
        <authorList>
            <consortium name="Lawrence Berkeley National Laboratory"/>
            <person name="Haridas S."/>
            <person name="Hensen N."/>
            <person name="Bonometti L."/>
            <person name="Westerberg I."/>
            <person name="Brannstrom I.O."/>
            <person name="Guillou S."/>
            <person name="Cros-Aarteil S."/>
            <person name="Calhoun S."/>
            <person name="Kuo A."/>
            <person name="Mondo S."/>
            <person name="Pangilinan J."/>
            <person name="Riley R."/>
            <person name="Labutti K."/>
            <person name="Andreopoulos B."/>
            <person name="Lipzen A."/>
            <person name="Chen C."/>
            <person name="Yanf M."/>
            <person name="Daum C."/>
            <person name="Ng V."/>
            <person name="Clum A."/>
            <person name="Steindorff A."/>
            <person name="Ohm R."/>
            <person name="Martin F."/>
            <person name="Silar P."/>
            <person name="Natvig D."/>
            <person name="Lalanne C."/>
            <person name="Gautier V."/>
            <person name="Ament-Velasquez S.L."/>
            <person name="Kruys A."/>
            <person name="Hutchinson M.I."/>
            <person name="Powell A.J."/>
            <person name="Barry K."/>
            <person name="Miller A.N."/>
            <person name="Grigoriev I.V."/>
            <person name="Debuchy R."/>
            <person name="Gladieux P."/>
            <person name="Thoren M.H."/>
            <person name="Johannesson H."/>
        </authorList>
    </citation>
    <scope>NUCLEOTIDE SEQUENCE</scope>
    <source>
        <strain evidence="2">CBS 118394</strain>
    </source>
</reference>
<dbReference type="PANTHER" id="PTHR28244:SF1">
    <property type="entry name" value="RNA POLYMERASE I-SPECIFIC TRANSCRIPTION INITIATION FACTOR RRN11"/>
    <property type="match status" value="1"/>
</dbReference>
<dbReference type="GO" id="GO:0017025">
    <property type="term" value="F:TBP-class protein binding"/>
    <property type="evidence" value="ECO:0007669"/>
    <property type="project" value="TreeGrafter"/>
</dbReference>